<evidence type="ECO:0000313" key="2">
    <source>
        <dbReference type="EMBL" id="RDI64725.1"/>
    </source>
</evidence>
<name>A0A370I1X1_9NOCA</name>
<feature type="domain" description="DUF5642" evidence="1">
    <location>
        <begin position="94"/>
        <end position="265"/>
    </location>
</feature>
<dbReference type="AlphaFoldDB" id="A0A370I1X1"/>
<proteinExistence type="predicted"/>
<reference evidence="2 3" key="1">
    <citation type="submission" date="2018-07" db="EMBL/GenBank/DDBJ databases">
        <title>Genomic Encyclopedia of Type Strains, Phase IV (KMG-IV): sequencing the most valuable type-strain genomes for metagenomic binning, comparative biology and taxonomic classification.</title>
        <authorList>
            <person name="Goeker M."/>
        </authorList>
    </citation>
    <scope>NUCLEOTIDE SEQUENCE [LARGE SCALE GENOMIC DNA]</scope>
    <source>
        <strain evidence="2 3">DSM 44290</strain>
    </source>
</reference>
<evidence type="ECO:0000313" key="3">
    <source>
        <dbReference type="Proteomes" id="UP000254869"/>
    </source>
</evidence>
<evidence type="ECO:0000259" key="1">
    <source>
        <dbReference type="Pfam" id="PF18702"/>
    </source>
</evidence>
<dbReference type="InterPro" id="IPR041313">
    <property type="entry name" value="DUF5642"/>
</dbReference>
<accession>A0A370I1X1</accession>
<dbReference type="STRING" id="1210086.GCA_001613105_02475"/>
<protein>
    <submittedName>
        <fullName evidence="2">PknH-like protein</fullName>
    </submittedName>
</protein>
<gene>
    <name evidence="2" type="ORF">DFR76_107100</name>
</gene>
<dbReference type="Proteomes" id="UP000254869">
    <property type="component" value="Unassembled WGS sequence"/>
</dbReference>
<dbReference type="Pfam" id="PF18702">
    <property type="entry name" value="DUF5642"/>
    <property type="match status" value="1"/>
</dbReference>
<organism evidence="2 3">
    <name type="scientific">Nocardia pseudobrasiliensis</name>
    <dbReference type="NCBI Taxonomy" id="45979"/>
    <lineage>
        <taxon>Bacteria</taxon>
        <taxon>Bacillati</taxon>
        <taxon>Actinomycetota</taxon>
        <taxon>Actinomycetes</taxon>
        <taxon>Mycobacteriales</taxon>
        <taxon>Nocardiaceae</taxon>
        <taxon>Nocardia</taxon>
    </lineage>
</organism>
<sequence length="270" mass="28557">MDRTRTTTGTRSSFPHAITGVAARRSRGFVHSEHVIVPDSSGSRYGRAIGRALGCAALSWSLAACGAAVSGHPIPARDAAHTPGALNRLLPGQDEFPARYSTVVLSPDRARRAAGDVRAMPEGAQVDPADCGEATPSFEPDRGAIAVGTDNQSRATLTVELTRTDTPLTRLRERLQRCATVRVTRGPITNTVVTQLDPPPPGHVDEALALRRTVTGQTSGPGLTRTLQTLIGQIGDVRVAVTYMSYSDARADTEGLDQVFTAAVADVRRG</sequence>
<keyword evidence="3" id="KW-1185">Reference proteome</keyword>
<dbReference type="EMBL" id="QQBC01000007">
    <property type="protein sequence ID" value="RDI64725.1"/>
    <property type="molecule type" value="Genomic_DNA"/>
</dbReference>
<comment type="caution">
    <text evidence="2">The sequence shown here is derived from an EMBL/GenBank/DDBJ whole genome shotgun (WGS) entry which is preliminary data.</text>
</comment>